<proteinExistence type="predicted"/>
<evidence type="ECO:0000313" key="2">
    <source>
        <dbReference type="Proteomes" id="UP000606786"/>
    </source>
</evidence>
<dbReference type="EMBL" id="CAJHJT010000001">
    <property type="protein sequence ID" value="CAD6991350.1"/>
    <property type="molecule type" value="Genomic_DNA"/>
</dbReference>
<gene>
    <name evidence="1" type="ORF">CCAP1982_LOCUS279</name>
</gene>
<feature type="non-terminal residue" evidence="1">
    <location>
        <position position="1"/>
    </location>
</feature>
<comment type="caution">
    <text evidence="1">The sequence shown here is derived from an EMBL/GenBank/DDBJ whole genome shotgun (WGS) entry which is preliminary data.</text>
</comment>
<keyword evidence="2" id="KW-1185">Reference proteome</keyword>
<dbReference type="Proteomes" id="UP000606786">
    <property type="component" value="Unassembled WGS sequence"/>
</dbReference>
<dbReference type="AlphaFoldDB" id="A0A811TZ52"/>
<accession>A0A811TZ52</accession>
<name>A0A811TZ52_CERCA</name>
<reference evidence="1" key="1">
    <citation type="submission" date="2020-11" db="EMBL/GenBank/DDBJ databases">
        <authorList>
            <person name="Whitehead M."/>
        </authorList>
    </citation>
    <scope>NUCLEOTIDE SEQUENCE</scope>
    <source>
        <strain evidence="1">EGII</strain>
    </source>
</reference>
<sequence length="77" mass="8708">MWAASEDLRLKPKWQALHIHMSPRSKAPQREAVPSNSDGTLSGEVYTGFTSSCWPEEVIDALMNYPVYHATEKPKFS</sequence>
<organism evidence="1 2">
    <name type="scientific">Ceratitis capitata</name>
    <name type="common">Mediterranean fruit fly</name>
    <name type="synonym">Tephritis capitata</name>
    <dbReference type="NCBI Taxonomy" id="7213"/>
    <lineage>
        <taxon>Eukaryota</taxon>
        <taxon>Metazoa</taxon>
        <taxon>Ecdysozoa</taxon>
        <taxon>Arthropoda</taxon>
        <taxon>Hexapoda</taxon>
        <taxon>Insecta</taxon>
        <taxon>Pterygota</taxon>
        <taxon>Neoptera</taxon>
        <taxon>Endopterygota</taxon>
        <taxon>Diptera</taxon>
        <taxon>Brachycera</taxon>
        <taxon>Muscomorpha</taxon>
        <taxon>Tephritoidea</taxon>
        <taxon>Tephritidae</taxon>
        <taxon>Ceratitis</taxon>
        <taxon>Ceratitis</taxon>
    </lineage>
</organism>
<evidence type="ECO:0000313" key="1">
    <source>
        <dbReference type="EMBL" id="CAD6991350.1"/>
    </source>
</evidence>
<protein>
    <submittedName>
        <fullName evidence="1">(Mediterranean fruit fly) hypothetical protein</fullName>
    </submittedName>
</protein>